<reference evidence="1 2" key="1">
    <citation type="submission" date="2019-01" db="EMBL/GenBank/DDBJ databases">
        <title>Cytophagaceae bacterium strain CAR-16.</title>
        <authorList>
            <person name="Chen W.-M."/>
        </authorList>
    </citation>
    <scope>NUCLEOTIDE SEQUENCE [LARGE SCALE GENOMIC DNA]</scope>
    <source>
        <strain evidence="1 2">CAR-16</strain>
    </source>
</reference>
<dbReference type="PROSITE" id="PS51257">
    <property type="entry name" value="PROKAR_LIPOPROTEIN"/>
    <property type="match status" value="1"/>
</dbReference>
<dbReference type="OrthoDB" id="9877368at2"/>
<protein>
    <submittedName>
        <fullName evidence="1">Uncharacterized protein</fullName>
    </submittedName>
</protein>
<name>A0A4Q1BXY7_9BACT</name>
<dbReference type="Proteomes" id="UP000289455">
    <property type="component" value="Unassembled WGS sequence"/>
</dbReference>
<gene>
    <name evidence="1" type="ORF">ESB04_10055</name>
</gene>
<sequence length="229" mass="26350">MMRYRLGFLGILCLLMTSCRKDLQTSSSNSVVAKEVIKEKKVEFRWNQLIAKNIQENLTQADELLLIYSLVAIEKDQIVQIQPASHYVGKVKQGSVLELQKIPTLLMALKPGQSLGIQVSLWEVDDYQQVQQVLRQVNQWGGVLQVPISMMEFSSITNPFGWFMWGLRASGLAVELLNKWDGNDRLGISEMQISWEKLESFQKKGSWKSGPKMLNDYHYDFSYQIQVRD</sequence>
<evidence type="ECO:0000313" key="1">
    <source>
        <dbReference type="EMBL" id="RXK47574.1"/>
    </source>
</evidence>
<dbReference type="EMBL" id="SDHY01000006">
    <property type="protein sequence ID" value="RXK47574.1"/>
    <property type="molecule type" value="Genomic_DNA"/>
</dbReference>
<dbReference type="RefSeq" id="WP_129027614.1">
    <property type="nucleotide sequence ID" value="NZ_SDHY01000006.1"/>
</dbReference>
<dbReference type="AlphaFoldDB" id="A0A4Q1BXY7"/>
<accession>A0A4Q1BXY7</accession>
<comment type="caution">
    <text evidence="1">The sequence shown here is derived from an EMBL/GenBank/DDBJ whole genome shotgun (WGS) entry which is preliminary data.</text>
</comment>
<keyword evidence="2" id="KW-1185">Reference proteome</keyword>
<proteinExistence type="predicted"/>
<evidence type="ECO:0000313" key="2">
    <source>
        <dbReference type="Proteomes" id="UP000289455"/>
    </source>
</evidence>
<organism evidence="1 2">
    <name type="scientific">Aquirufa rosea</name>
    <dbReference type="NCBI Taxonomy" id="2509241"/>
    <lineage>
        <taxon>Bacteria</taxon>
        <taxon>Pseudomonadati</taxon>
        <taxon>Bacteroidota</taxon>
        <taxon>Cytophagia</taxon>
        <taxon>Cytophagales</taxon>
        <taxon>Flectobacillaceae</taxon>
        <taxon>Aquirufa</taxon>
    </lineage>
</organism>